<dbReference type="GO" id="GO:0016020">
    <property type="term" value="C:membrane"/>
    <property type="evidence" value="ECO:0007669"/>
    <property type="project" value="UniProtKB-SubCell"/>
</dbReference>
<evidence type="ECO:0000256" key="3">
    <source>
        <dbReference type="ARBA" id="ARBA00022692"/>
    </source>
</evidence>
<name>A0A840C575_9HYPH</name>
<protein>
    <submittedName>
        <fullName evidence="7">LemA protein</fullName>
    </submittedName>
</protein>
<dbReference type="Pfam" id="PF04011">
    <property type="entry name" value="LemA"/>
    <property type="match status" value="1"/>
</dbReference>
<dbReference type="EMBL" id="JACIEN010000006">
    <property type="protein sequence ID" value="MBB4019162.1"/>
    <property type="molecule type" value="Genomic_DNA"/>
</dbReference>
<comment type="subcellular location">
    <subcellularLocation>
        <location evidence="1">Membrane</location>
        <topology evidence="1">Single-pass membrane protein</topology>
    </subcellularLocation>
</comment>
<evidence type="ECO:0000313" key="8">
    <source>
        <dbReference type="Proteomes" id="UP000577362"/>
    </source>
</evidence>
<keyword evidence="6" id="KW-0732">Signal</keyword>
<dbReference type="PANTHER" id="PTHR34478">
    <property type="entry name" value="PROTEIN LEMA"/>
    <property type="match status" value="1"/>
</dbReference>
<evidence type="ECO:0000256" key="2">
    <source>
        <dbReference type="ARBA" id="ARBA00008854"/>
    </source>
</evidence>
<evidence type="ECO:0000256" key="6">
    <source>
        <dbReference type="SAM" id="SignalP"/>
    </source>
</evidence>
<sequence length="192" mass="21483">MISRRFALVAGLAVIVAAAAWVAVSANNAPHYGAAAREAWREVEQQFRARADMVPEIIAMVETVNTTQGALIERLREAQAAVLALPPQPEAPTDPARFRTFMDTQDNLSRALGKVMDLMNLYPDRRSNPEIRQVLDALETRENRIVVARSDFVSLARNYNLSISRVPDRWVALAFLGPQPLMIETFDRPRNS</sequence>
<dbReference type="Proteomes" id="UP000577362">
    <property type="component" value="Unassembled WGS sequence"/>
</dbReference>
<evidence type="ECO:0000313" key="7">
    <source>
        <dbReference type="EMBL" id="MBB4019162.1"/>
    </source>
</evidence>
<organism evidence="7 8">
    <name type="scientific">Chelatococcus caeni</name>
    <dbReference type="NCBI Taxonomy" id="1348468"/>
    <lineage>
        <taxon>Bacteria</taxon>
        <taxon>Pseudomonadati</taxon>
        <taxon>Pseudomonadota</taxon>
        <taxon>Alphaproteobacteria</taxon>
        <taxon>Hyphomicrobiales</taxon>
        <taxon>Chelatococcaceae</taxon>
        <taxon>Chelatococcus</taxon>
    </lineage>
</organism>
<comment type="caution">
    <text evidence="7">The sequence shown here is derived from an EMBL/GenBank/DDBJ whole genome shotgun (WGS) entry which is preliminary data.</text>
</comment>
<evidence type="ECO:0000256" key="4">
    <source>
        <dbReference type="ARBA" id="ARBA00022989"/>
    </source>
</evidence>
<keyword evidence="5" id="KW-0472">Membrane</keyword>
<evidence type="ECO:0000256" key="1">
    <source>
        <dbReference type="ARBA" id="ARBA00004167"/>
    </source>
</evidence>
<dbReference type="Gene3D" id="1.20.1440.20">
    <property type="entry name" value="LemA-like domain"/>
    <property type="match status" value="1"/>
</dbReference>
<dbReference type="InterPro" id="IPR023353">
    <property type="entry name" value="LemA-like_dom_sf"/>
</dbReference>
<keyword evidence="4" id="KW-1133">Transmembrane helix</keyword>
<reference evidence="7 8" key="1">
    <citation type="submission" date="2020-08" db="EMBL/GenBank/DDBJ databases">
        <title>Genomic Encyclopedia of Type Strains, Phase IV (KMG-IV): sequencing the most valuable type-strain genomes for metagenomic binning, comparative biology and taxonomic classification.</title>
        <authorList>
            <person name="Goeker M."/>
        </authorList>
    </citation>
    <scope>NUCLEOTIDE SEQUENCE [LARGE SCALE GENOMIC DNA]</scope>
    <source>
        <strain evidence="7 8">DSM 103737</strain>
    </source>
</reference>
<dbReference type="PANTHER" id="PTHR34478:SF2">
    <property type="entry name" value="MEMBRANE PROTEIN"/>
    <property type="match status" value="1"/>
</dbReference>
<feature type="signal peptide" evidence="6">
    <location>
        <begin position="1"/>
        <end position="22"/>
    </location>
</feature>
<dbReference type="AlphaFoldDB" id="A0A840C575"/>
<comment type="similarity">
    <text evidence="2">Belongs to the LemA family.</text>
</comment>
<keyword evidence="8" id="KW-1185">Reference proteome</keyword>
<keyword evidence="3" id="KW-0812">Transmembrane</keyword>
<dbReference type="InterPro" id="IPR007156">
    <property type="entry name" value="MamQ_LemA"/>
</dbReference>
<evidence type="ECO:0000256" key="5">
    <source>
        <dbReference type="ARBA" id="ARBA00023136"/>
    </source>
</evidence>
<dbReference type="SUPFAM" id="SSF140478">
    <property type="entry name" value="LemA-like"/>
    <property type="match status" value="1"/>
</dbReference>
<proteinExistence type="inferred from homology"/>
<dbReference type="RefSeq" id="WP_183317888.1">
    <property type="nucleotide sequence ID" value="NZ_JACIEN010000006.1"/>
</dbReference>
<accession>A0A840C575</accession>
<gene>
    <name evidence="7" type="ORF">GGR16_004209</name>
</gene>
<feature type="chain" id="PRO_5032323532" evidence="6">
    <location>
        <begin position="23"/>
        <end position="192"/>
    </location>
</feature>